<dbReference type="PATRIC" id="fig|391037.6.peg.3778"/>
<dbReference type="OrthoDB" id="5197437at2"/>
<dbReference type="HOGENOM" id="CLU_1894706_0_0_11"/>
<reference evidence="1" key="1">
    <citation type="submission" date="2007-10" db="EMBL/GenBank/DDBJ databases">
        <title>Complete sequence of Salinispora arenicola CNS-205.</title>
        <authorList>
            <consortium name="US DOE Joint Genome Institute"/>
            <person name="Copeland A."/>
            <person name="Lucas S."/>
            <person name="Lapidus A."/>
            <person name="Barry K."/>
            <person name="Glavina del Rio T."/>
            <person name="Dalin E."/>
            <person name="Tice H."/>
            <person name="Pitluck S."/>
            <person name="Foster B."/>
            <person name="Schmutz J."/>
            <person name="Larimer F."/>
            <person name="Land M."/>
            <person name="Hauser L."/>
            <person name="Kyrpides N."/>
            <person name="Ivanova N."/>
            <person name="Jensen P.R."/>
            <person name="Moore B.S."/>
            <person name="Penn K."/>
            <person name="Jenkins C."/>
            <person name="Udwary D."/>
            <person name="Xiang L."/>
            <person name="Gontang E."/>
            <person name="Richardson P."/>
        </authorList>
    </citation>
    <scope>NUCLEOTIDE SEQUENCE [LARGE SCALE GENOMIC DNA]</scope>
    <source>
        <strain evidence="1">CNS-205</strain>
    </source>
</reference>
<dbReference type="AlphaFoldDB" id="A8LZX7"/>
<evidence type="ECO:0000313" key="1">
    <source>
        <dbReference type="EMBL" id="ABV99491.1"/>
    </source>
</evidence>
<organism evidence="1">
    <name type="scientific">Salinispora arenicola (strain CNS-205)</name>
    <dbReference type="NCBI Taxonomy" id="391037"/>
    <lineage>
        <taxon>Bacteria</taxon>
        <taxon>Bacillati</taxon>
        <taxon>Actinomycetota</taxon>
        <taxon>Actinomycetes</taxon>
        <taxon>Micromonosporales</taxon>
        <taxon>Micromonosporaceae</taxon>
        <taxon>Salinispora</taxon>
    </lineage>
</organism>
<name>A8LZX7_SALAI</name>
<sequence length="134" mass="14598">MTTGTSIDDLARTLADHHGIDTHAAAVDTVRVHVDEIRDDPELWDTATRTLTSAGVEVITRAVDASYSVGAVATAAAQVLVELEEVTSEIGRLTARREVLVRTAMRRHELRRDDIAAAAGVTPARLYQIRDGRR</sequence>
<dbReference type="EMBL" id="CP000850">
    <property type="protein sequence ID" value="ABV99542.1"/>
    <property type="molecule type" value="Genomic_DNA"/>
</dbReference>
<proteinExistence type="predicted"/>
<dbReference type="KEGG" id="saq:Sare_3749"/>
<accession>A8LZX7</accession>
<evidence type="ECO:0000313" key="2">
    <source>
        <dbReference type="EMBL" id="ABV99542.1"/>
    </source>
</evidence>
<gene>
    <name evidence="1" type="ordered locus">Sare_3698</name>
    <name evidence="2" type="ordered locus">Sare_3749</name>
</gene>
<dbReference type="KEGG" id="saq:Sare_3698"/>
<dbReference type="EMBL" id="CP000850">
    <property type="protein sequence ID" value="ABV99491.1"/>
    <property type="molecule type" value="Genomic_DNA"/>
</dbReference>
<protein>
    <submittedName>
        <fullName evidence="1">Uncharacterized protein</fullName>
    </submittedName>
</protein>